<evidence type="ECO:0000313" key="4">
    <source>
        <dbReference type="Proteomes" id="UP000254000"/>
    </source>
</evidence>
<keyword evidence="1" id="KW-0732">Signal</keyword>
<dbReference type="EMBL" id="PPTS01000005">
    <property type="protein sequence ID" value="RDB64833.1"/>
    <property type="molecule type" value="Genomic_DNA"/>
</dbReference>
<gene>
    <name evidence="3" type="ORF">C1877_08905</name>
</gene>
<reference evidence="3 4" key="1">
    <citation type="journal article" date="2018" name="Elife">
        <title>Discovery and characterization of a prevalent human gut bacterial enzyme sufficient for the inactivation of a family of plant toxins.</title>
        <authorList>
            <person name="Koppel N."/>
            <person name="Bisanz J.E."/>
            <person name="Pandelia M.E."/>
            <person name="Turnbaugh P.J."/>
            <person name="Balskus E.P."/>
        </authorList>
    </citation>
    <scope>NUCLEOTIDE SEQUENCE [LARGE SCALE GENOMIC DNA]</scope>
    <source>
        <strain evidence="3 4">3C</strain>
    </source>
</reference>
<accession>A0A369LZ77</accession>
<evidence type="ECO:0000259" key="2">
    <source>
        <dbReference type="Pfam" id="PF13399"/>
    </source>
</evidence>
<evidence type="ECO:0000313" key="3">
    <source>
        <dbReference type="EMBL" id="RDB64833.1"/>
    </source>
</evidence>
<dbReference type="AlphaFoldDB" id="A0A369LZ77"/>
<dbReference type="InterPro" id="IPR027381">
    <property type="entry name" value="LytR/CpsA/Psr_C"/>
</dbReference>
<proteinExistence type="predicted"/>
<dbReference type="PROSITE" id="PS51257">
    <property type="entry name" value="PROKAR_LIPOPROTEIN"/>
    <property type="match status" value="1"/>
</dbReference>
<feature type="chain" id="PRO_5016910156" evidence="1">
    <location>
        <begin position="25"/>
        <end position="166"/>
    </location>
</feature>
<name>A0A369LZ77_9ACTN</name>
<dbReference type="Gene3D" id="3.30.70.2390">
    <property type="match status" value="1"/>
</dbReference>
<dbReference type="OrthoDB" id="3176374at2"/>
<comment type="caution">
    <text evidence="3">The sequence shown here is derived from an EMBL/GenBank/DDBJ whole genome shotgun (WGS) entry which is preliminary data.</text>
</comment>
<evidence type="ECO:0000256" key="1">
    <source>
        <dbReference type="SAM" id="SignalP"/>
    </source>
</evidence>
<dbReference type="Proteomes" id="UP000254000">
    <property type="component" value="Unassembled WGS sequence"/>
</dbReference>
<sequence length="166" mass="17931">MQRIKALAAMAACACLCAALFGCAAKEPAAQEADQDWQAAAELHPDFKEPAPAQAPLRQGKDEITVLVLNGCGIEGAAQEAAEKVRALGFKNVTTDNATQWNHPQSRVSYHHEEHRAEVDEVASLFDSLPPFDPYCYEDAWSGGWSMDYDILVMIGDPSVAGNPIS</sequence>
<dbReference type="RefSeq" id="WP_015539023.1">
    <property type="nucleotide sequence ID" value="NZ_CABMMS010000005.1"/>
</dbReference>
<feature type="signal peptide" evidence="1">
    <location>
        <begin position="1"/>
        <end position="24"/>
    </location>
</feature>
<organism evidence="3 4">
    <name type="scientific">Gordonibacter pamelaeae</name>
    <dbReference type="NCBI Taxonomy" id="471189"/>
    <lineage>
        <taxon>Bacteria</taxon>
        <taxon>Bacillati</taxon>
        <taxon>Actinomycetota</taxon>
        <taxon>Coriobacteriia</taxon>
        <taxon>Eggerthellales</taxon>
        <taxon>Eggerthellaceae</taxon>
        <taxon>Gordonibacter</taxon>
    </lineage>
</organism>
<feature type="domain" description="LytR/CpsA/Psr regulator C-terminal" evidence="2">
    <location>
        <begin position="63"/>
        <end position="126"/>
    </location>
</feature>
<dbReference type="Pfam" id="PF13399">
    <property type="entry name" value="LytR_C"/>
    <property type="match status" value="1"/>
</dbReference>
<keyword evidence="3" id="KW-0675">Receptor</keyword>
<keyword evidence="4" id="KW-1185">Reference proteome</keyword>
<dbReference type="GeneID" id="78359805"/>
<protein>
    <submittedName>
        <fullName evidence="3">RARB Retinoic acid receptor beta</fullName>
    </submittedName>
</protein>